<dbReference type="Pfam" id="PF00072">
    <property type="entry name" value="Response_reg"/>
    <property type="match status" value="1"/>
</dbReference>
<gene>
    <name evidence="4" type="ORF">ATO11_04990</name>
</gene>
<evidence type="ECO:0000313" key="5">
    <source>
        <dbReference type="Proteomes" id="UP000036938"/>
    </source>
</evidence>
<protein>
    <submittedName>
        <fullName evidence="4">Chemotaxis protein CheY</fullName>
    </submittedName>
</protein>
<dbReference type="PATRIC" id="fig|1317121.7.peg.1373"/>
<dbReference type="EMBL" id="AQQZ01000002">
    <property type="protein sequence ID" value="KNG94749.1"/>
    <property type="molecule type" value="Genomic_DNA"/>
</dbReference>
<accession>A0A0L1JSI7</accession>
<organism evidence="4 5">
    <name type="scientific">Pseudaestuariivita atlantica</name>
    <dbReference type="NCBI Taxonomy" id="1317121"/>
    <lineage>
        <taxon>Bacteria</taxon>
        <taxon>Pseudomonadati</taxon>
        <taxon>Pseudomonadota</taxon>
        <taxon>Alphaproteobacteria</taxon>
        <taxon>Rhodobacterales</taxon>
        <taxon>Paracoccaceae</taxon>
        <taxon>Pseudaestuariivita</taxon>
    </lineage>
</organism>
<dbReference type="PANTHER" id="PTHR44591">
    <property type="entry name" value="STRESS RESPONSE REGULATOR PROTEIN 1"/>
    <property type="match status" value="1"/>
</dbReference>
<evidence type="ECO:0000313" key="4">
    <source>
        <dbReference type="EMBL" id="KNG94749.1"/>
    </source>
</evidence>
<dbReference type="InterPro" id="IPR001789">
    <property type="entry name" value="Sig_transdc_resp-reg_receiver"/>
</dbReference>
<name>A0A0L1JSI7_9RHOB</name>
<comment type="caution">
    <text evidence="4">The sequence shown here is derived from an EMBL/GenBank/DDBJ whole genome shotgun (WGS) entry which is preliminary data.</text>
</comment>
<dbReference type="GO" id="GO:0000160">
    <property type="term" value="P:phosphorelay signal transduction system"/>
    <property type="evidence" value="ECO:0007669"/>
    <property type="project" value="InterPro"/>
</dbReference>
<keyword evidence="1 2" id="KW-0597">Phosphoprotein</keyword>
<reference evidence="4 5" key="1">
    <citation type="journal article" date="2015" name="Int. J. Syst. Evol. Microbiol.">
        <title>Aestuariivita atlantica sp. nov., isolated from deep sea sediment of the Atlantic Ocean.</title>
        <authorList>
            <person name="Li G."/>
            <person name="Lai Q."/>
            <person name="Du Y."/>
            <person name="Liu X."/>
            <person name="Sun F."/>
            <person name="Shao Z."/>
        </authorList>
    </citation>
    <scope>NUCLEOTIDE SEQUENCE [LARGE SCALE GENOMIC DNA]</scope>
    <source>
        <strain evidence="4 5">22II-S11-z3</strain>
    </source>
</reference>
<dbReference type="OrthoDB" id="7874292at2"/>
<dbReference type="InterPro" id="IPR050595">
    <property type="entry name" value="Bact_response_regulator"/>
</dbReference>
<dbReference type="CDD" id="cd00156">
    <property type="entry name" value="REC"/>
    <property type="match status" value="1"/>
</dbReference>
<dbReference type="PROSITE" id="PS50110">
    <property type="entry name" value="RESPONSE_REGULATORY"/>
    <property type="match status" value="1"/>
</dbReference>
<dbReference type="SMART" id="SM00448">
    <property type="entry name" value="REC"/>
    <property type="match status" value="1"/>
</dbReference>
<dbReference type="InterPro" id="IPR011006">
    <property type="entry name" value="CheY-like_superfamily"/>
</dbReference>
<evidence type="ECO:0000256" key="2">
    <source>
        <dbReference type="PROSITE-ProRule" id="PRU00169"/>
    </source>
</evidence>
<dbReference type="STRING" id="1317121.ATO11_04990"/>
<feature type="domain" description="Response regulatory" evidence="3">
    <location>
        <begin position="7"/>
        <end position="122"/>
    </location>
</feature>
<proteinExistence type="predicted"/>
<dbReference type="Gene3D" id="3.40.50.2300">
    <property type="match status" value="1"/>
</dbReference>
<dbReference type="SUPFAM" id="SSF52172">
    <property type="entry name" value="CheY-like"/>
    <property type="match status" value="1"/>
</dbReference>
<sequence>MASSETSVLIVEPVPEIGRVWARHLERVGMKVTQVGGQSGAISALTTRTFDIIVTDLMLQEGSALAVADFANYRHPEARVIFVTNTTFFSDGSIFQHCSNACAYLPRGFKPEDLAALVEHHGADVSRARAELPSRAQG</sequence>
<feature type="modified residue" description="4-aspartylphosphate" evidence="2">
    <location>
        <position position="56"/>
    </location>
</feature>
<dbReference type="AlphaFoldDB" id="A0A0L1JSI7"/>
<evidence type="ECO:0000259" key="3">
    <source>
        <dbReference type="PROSITE" id="PS50110"/>
    </source>
</evidence>
<keyword evidence="5" id="KW-1185">Reference proteome</keyword>
<evidence type="ECO:0000256" key="1">
    <source>
        <dbReference type="ARBA" id="ARBA00022553"/>
    </source>
</evidence>
<dbReference type="RefSeq" id="WP_050529734.1">
    <property type="nucleotide sequence ID" value="NZ_AQQZ01000002.1"/>
</dbReference>
<dbReference type="Proteomes" id="UP000036938">
    <property type="component" value="Unassembled WGS sequence"/>
</dbReference>
<dbReference type="PANTHER" id="PTHR44591:SF3">
    <property type="entry name" value="RESPONSE REGULATORY DOMAIN-CONTAINING PROTEIN"/>
    <property type="match status" value="1"/>
</dbReference>